<keyword evidence="8 9" id="KW-0472">Membrane</keyword>
<dbReference type="InterPro" id="IPR018448">
    <property type="entry name" value="TatB"/>
</dbReference>
<proteinExistence type="inferred from homology"/>
<dbReference type="EMBL" id="JAKMUV010000001">
    <property type="protein sequence ID" value="MCZ9304066.1"/>
    <property type="molecule type" value="Genomic_DNA"/>
</dbReference>
<dbReference type="NCBIfam" id="NF001212">
    <property type="entry name" value="PRK00182.1"/>
    <property type="match status" value="1"/>
</dbReference>
<dbReference type="Gene3D" id="1.20.5.3310">
    <property type="match status" value="1"/>
</dbReference>
<accession>A0A9X3M5C4</accession>
<evidence type="ECO:0000256" key="6">
    <source>
        <dbReference type="ARBA" id="ARBA00022989"/>
    </source>
</evidence>
<dbReference type="AlphaFoldDB" id="A0A9X3M5C4"/>
<feature type="compositionally biased region" description="Low complexity" evidence="10">
    <location>
        <begin position="130"/>
        <end position="140"/>
    </location>
</feature>
<dbReference type="Pfam" id="PF02416">
    <property type="entry name" value="TatA_B_E"/>
    <property type="match status" value="1"/>
</dbReference>
<dbReference type="GO" id="GO:0033281">
    <property type="term" value="C:TAT protein transport complex"/>
    <property type="evidence" value="ECO:0007669"/>
    <property type="project" value="UniProtKB-UniRule"/>
</dbReference>
<protein>
    <recommendedName>
        <fullName evidence="9">Sec-independent protein translocase protein TatB</fullName>
    </recommendedName>
</protein>
<evidence type="ECO:0000313" key="13">
    <source>
        <dbReference type="Proteomes" id="UP001146505"/>
    </source>
</evidence>
<feature type="compositionally biased region" description="Basic and acidic residues" evidence="10">
    <location>
        <begin position="102"/>
        <end position="129"/>
    </location>
</feature>
<evidence type="ECO:0000256" key="4">
    <source>
        <dbReference type="ARBA" id="ARBA00022692"/>
    </source>
</evidence>
<evidence type="ECO:0000313" key="12">
    <source>
        <dbReference type="EMBL" id="MCZ9304066.1"/>
    </source>
</evidence>
<organism evidence="12 13">
    <name type="scientific">Corynebacterium macclintockiae</name>
    <dbReference type="NCBI Taxonomy" id="2913501"/>
    <lineage>
        <taxon>Bacteria</taxon>
        <taxon>Bacillati</taxon>
        <taxon>Actinomycetota</taxon>
        <taxon>Actinomycetes</taxon>
        <taxon>Mycobacteriales</taxon>
        <taxon>Corynebacteriaceae</taxon>
        <taxon>Corynebacterium</taxon>
    </lineage>
</organism>
<dbReference type="PRINTS" id="PR01506">
    <property type="entry name" value="TATBPROTEIN"/>
</dbReference>
<evidence type="ECO:0000256" key="11">
    <source>
        <dbReference type="SAM" id="Phobius"/>
    </source>
</evidence>
<evidence type="ECO:0000256" key="1">
    <source>
        <dbReference type="ARBA" id="ARBA00004167"/>
    </source>
</evidence>
<dbReference type="HAMAP" id="MF_00237">
    <property type="entry name" value="TatB"/>
    <property type="match status" value="1"/>
</dbReference>
<keyword evidence="4 9" id="KW-0812">Transmembrane</keyword>
<feature type="compositionally biased region" description="Polar residues" evidence="10">
    <location>
        <begin position="147"/>
        <end position="163"/>
    </location>
</feature>
<keyword evidence="2 9" id="KW-0813">Transport</keyword>
<evidence type="ECO:0000256" key="8">
    <source>
        <dbReference type="ARBA" id="ARBA00023136"/>
    </source>
</evidence>
<dbReference type="Proteomes" id="UP001146505">
    <property type="component" value="Unassembled WGS sequence"/>
</dbReference>
<gene>
    <name evidence="9 12" type="primary">tatB</name>
    <name evidence="12" type="ORF">L8U58_00680</name>
</gene>
<keyword evidence="13" id="KW-1185">Reference proteome</keyword>
<comment type="subcellular location">
    <subcellularLocation>
        <location evidence="9">Cell membrane</location>
        <topology evidence="9">Single-pass membrane protein</topology>
    </subcellularLocation>
    <subcellularLocation>
        <location evidence="1">Membrane</location>
        <topology evidence="1">Single-pass membrane protein</topology>
    </subcellularLocation>
</comment>
<dbReference type="GeneID" id="301812039"/>
<comment type="function">
    <text evidence="9">Part of the twin-arginine translocation (Tat) system that transports large folded proteins containing a characteristic twin-arginine motif in their signal peptide across membranes. Together with TatC, TatB is part of a receptor directly interacting with Tat signal peptides. TatB may form an oligomeric binding site that transiently accommodates folded Tat precursor proteins before their translocation.</text>
</comment>
<comment type="similarity">
    <text evidence="9">Belongs to the TatB family.</text>
</comment>
<dbReference type="NCBIfam" id="TIGR01410">
    <property type="entry name" value="tatB"/>
    <property type="match status" value="1"/>
</dbReference>
<comment type="subunit">
    <text evidence="9">The Tat system comprises two distinct complexes: a TatABC complex, containing multiple copies of TatA, TatB and TatC subunits, and a separate TatA complex, containing only TatA subunits. Substrates initially bind to the TatABC complex, which probably triggers association of the separate TatA complex to form the active translocon.</text>
</comment>
<dbReference type="GO" id="GO:0043953">
    <property type="term" value="P:protein transport by the Tat complex"/>
    <property type="evidence" value="ECO:0007669"/>
    <property type="project" value="UniProtKB-UniRule"/>
</dbReference>
<evidence type="ECO:0000256" key="5">
    <source>
        <dbReference type="ARBA" id="ARBA00022927"/>
    </source>
</evidence>
<dbReference type="InterPro" id="IPR003369">
    <property type="entry name" value="TatA/B/E"/>
</dbReference>
<keyword evidence="6 9" id="KW-1133">Transmembrane helix</keyword>
<feature type="region of interest" description="Disordered" evidence="10">
    <location>
        <begin position="102"/>
        <end position="201"/>
    </location>
</feature>
<dbReference type="RefSeq" id="WP_269954470.1">
    <property type="nucleotide sequence ID" value="NZ_JAKMUV010000001.1"/>
</dbReference>
<keyword evidence="5 9" id="KW-0653">Protein transport</keyword>
<evidence type="ECO:0000256" key="10">
    <source>
        <dbReference type="SAM" id="MobiDB-lite"/>
    </source>
</evidence>
<name>A0A9X3M5C4_9CORY</name>
<comment type="caution">
    <text evidence="12">The sequence shown here is derived from an EMBL/GenBank/DDBJ whole genome shotgun (WGS) entry which is preliminary data.</text>
</comment>
<dbReference type="GO" id="GO:0008320">
    <property type="term" value="F:protein transmembrane transporter activity"/>
    <property type="evidence" value="ECO:0007669"/>
    <property type="project" value="UniProtKB-UniRule"/>
</dbReference>
<sequence>MFSNVGWGEVLVLLIVALFLIGPERLPGLIKEARAMLLAVRKAVSQAKEQLDGELGEDFREFSKPLQELNSVRQMGAKGFITKTLLDDDDSILTSFSETKQEVKDTVDTVRKPNLRESLKADSAKKKAPADSAAPASGSADNGGIAVTQQSTAGESRAQTSSPVADAAEQLTGDAGGAGNAGNAGDKEKPSTPGYGWEDVT</sequence>
<reference evidence="12" key="1">
    <citation type="submission" date="2022-02" db="EMBL/GenBank/DDBJ databases">
        <title>Corynebacterium sp. from urogenital microbiome.</title>
        <authorList>
            <person name="Cappelli E.A."/>
            <person name="Ribeiro T.G."/>
            <person name="Peixe L."/>
        </authorList>
    </citation>
    <scope>NUCLEOTIDE SEQUENCE</scope>
    <source>
        <strain evidence="12">C9Ua_112</strain>
    </source>
</reference>
<keyword evidence="3 9" id="KW-1003">Cell membrane</keyword>
<evidence type="ECO:0000256" key="3">
    <source>
        <dbReference type="ARBA" id="ARBA00022475"/>
    </source>
</evidence>
<evidence type="ECO:0000256" key="9">
    <source>
        <dbReference type="HAMAP-Rule" id="MF_00237"/>
    </source>
</evidence>
<evidence type="ECO:0000256" key="7">
    <source>
        <dbReference type="ARBA" id="ARBA00023010"/>
    </source>
</evidence>
<feature type="transmembrane region" description="Helical" evidence="11">
    <location>
        <begin position="6"/>
        <end position="22"/>
    </location>
</feature>
<keyword evidence="7 9" id="KW-0811">Translocation</keyword>
<evidence type="ECO:0000256" key="2">
    <source>
        <dbReference type="ARBA" id="ARBA00022448"/>
    </source>
</evidence>